<keyword evidence="3" id="KW-0378">Hydrolase</keyword>
<dbReference type="InterPro" id="IPR052720">
    <property type="entry name" value="Glycosyl_hydrolase_97"/>
</dbReference>
<dbReference type="PANTHER" id="PTHR35803:SF2">
    <property type="entry name" value="RETAINING ALPHA-GALACTOSIDASE"/>
    <property type="match status" value="1"/>
</dbReference>
<dbReference type="InterPro" id="IPR029483">
    <property type="entry name" value="GH97_C"/>
</dbReference>
<dbReference type="PANTHER" id="PTHR35803">
    <property type="entry name" value="GLUCAN 1,4-ALPHA-GLUCOSIDASE SUSB-RELATED"/>
    <property type="match status" value="1"/>
</dbReference>
<feature type="domain" description="Glycosyl-hydrolase 97 C-terminal oligomerisation" evidence="2">
    <location>
        <begin position="175"/>
        <end position="258"/>
    </location>
</feature>
<gene>
    <name evidence="3" type="ORF">EVA_14702</name>
</gene>
<reference evidence="3" key="1">
    <citation type="journal article" date="2012" name="PLoS ONE">
        <title>Gene sets for utilization of primary and secondary nutrition supplies in the distal gut of endangered iberian lynx.</title>
        <authorList>
            <person name="Alcaide M."/>
            <person name="Messina E."/>
            <person name="Richter M."/>
            <person name="Bargiela R."/>
            <person name="Peplies J."/>
            <person name="Huws S.A."/>
            <person name="Newbold C.J."/>
            <person name="Golyshin P.N."/>
            <person name="Simon M.A."/>
            <person name="Lopez G."/>
            <person name="Yakimov M.M."/>
            <person name="Ferrer M."/>
        </authorList>
    </citation>
    <scope>NUCLEOTIDE SEQUENCE</scope>
</reference>
<dbReference type="Pfam" id="PF14509">
    <property type="entry name" value="GH97_C"/>
    <property type="match status" value="1"/>
</dbReference>
<evidence type="ECO:0000313" key="3">
    <source>
        <dbReference type="EMBL" id="EJW97191.1"/>
    </source>
</evidence>
<organism evidence="3">
    <name type="scientific">gut metagenome</name>
    <dbReference type="NCBI Taxonomy" id="749906"/>
    <lineage>
        <taxon>unclassified sequences</taxon>
        <taxon>metagenomes</taxon>
        <taxon>organismal metagenomes</taxon>
    </lineage>
</organism>
<feature type="non-terminal residue" evidence="3">
    <location>
        <position position="259"/>
    </location>
</feature>
<feature type="domain" description="Glycosyl-hydrolase 97 catalytic" evidence="1">
    <location>
        <begin position="3"/>
        <end position="74"/>
    </location>
</feature>
<proteinExistence type="predicted"/>
<protein>
    <submittedName>
        <fullName evidence="3">Glycoside hydrolase family 97</fullName>
    </submittedName>
</protein>
<sequence>FARDMENVVKYYSDMGVKGFKIDFIDRDDQEIVDFLYKASEVCAKHKMLLDFHGVFKPTGLQRTYPNVLNYEGVNGLEQMKWASEGDFDMVTYDVEIPFIRMIAGPMDYTQGAMRNASRGNHRAVVSEPMSQGTRCRQLATYIIFESPVNMLCDSPTNYRNEQECTDFIASVPTVWDETVALDGKVSEYVAIARRDGDDWYVGALTNWSPRDMELDLSFLGDGDYELELFKDGVNADRVGRDYKREVIKVPANRKIKIS</sequence>
<dbReference type="InterPro" id="IPR017853">
    <property type="entry name" value="GH"/>
</dbReference>
<accession>J9FQH1</accession>
<name>J9FQH1_9ZZZZ</name>
<evidence type="ECO:0000259" key="1">
    <source>
        <dbReference type="Pfam" id="PF10566"/>
    </source>
</evidence>
<dbReference type="Pfam" id="PF10566">
    <property type="entry name" value="Glyco_hydro_97"/>
    <property type="match status" value="1"/>
</dbReference>
<dbReference type="InterPro" id="IPR019563">
    <property type="entry name" value="GH97_catalytic"/>
</dbReference>
<dbReference type="InterPro" id="IPR013785">
    <property type="entry name" value="Aldolase_TIM"/>
</dbReference>
<dbReference type="SUPFAM" id="SSF51445">
    <property type="entry name" value="(Trans)glycosidases"/>
    <property type="match status" value="1"/>
</dbReference>
<dbReference type="AlphaFoldDB" id="J9FQH1"/>
<evidence type="ECO:0000259" key="2">
    <source>
        <dbReference type="Pfam" id="PF14509"/>
    </source>
</evidence>
<dbReference type="EMBL" id="AMCI01004894">
    <property type="protein sequence ID" value="EJW97191.1"/>
    <property type="molecule type" value="Genomic_DNA"/>
</dbReference>
<dbReference type="GO" id="GO:0016787">
    <property type="term" value="F:hydrolase activity"/>
    <property type="evidence" value="ECO:0007669"/>
    <property type="project" value="UniProtKB-KW"/>
</dbReference>
<comment type="caution">
    <text evidence="3">The sequence shown here is derived from an EMBL/GenBank/DDBJ whole genome shotgun (WGS) entry which is preliminary data.</text>
</comment>
<dbReference type="Gene3D" id="3.20.20.70">
    <property type="entry name" value="Aldolase class I"/>
    <property type="match status" value="1"/>
</dbReference>
<feature type="non-terminal residue" evidence="3">
    <location>
        <position position="1"/>
    </location>
</feature>